<feature type="compositionally biased region" description="Polar residues" evidence="1">
    <location>
        <begin position="41"/>
        <end position="63"/>
    </location>
</feature>
<dbReference type="AlphaFoldDB" id="A0A0D2C6I6"/>
<evidence type="ECO:0000256" key="1">
    <source>
        <dbReference type="SAM" id="MobiDB-lite"/>
    </source>
</evidence>
<accession>A0A0D2C6I6</accession>
<feature type="compositionally biased region" description="Basic residues" evidence="1">
    <location>
        <begin position="29"/>
        <end position="39"/>
    </location>
</feature>
<dbReference type="EMBL" id="KN847493">
    <property type="protein sequence ID" value="KIW19189.1"/>
    <property type="molecule type" value="Genomic_DNA"/>
</dbReference>
<keyword evidence="3" id="KW-1185">Reference proteome</keyword>
<feature type="region of interest" description="Disordered" evidence="1">
    <location>
        <begin position="398"/>
        <end position="450"/>
    </location>
</feature>
<dbReference type="RefSeq" id="XP_016239405.1">
    <property type="nucleotide sequence ID" value="XM_016377835.1"/>
</dbReference>
<dbReference type="GeneID" id="27330566"/>
<feature type="region of interest" description="Disordered" evidence="1">
    <location>
        <begin position="1"/>
        <end position="133"/>
    </location>
</feature>
<sequence>MRNGGDDDDDVSFNDPESPSPPAPPPLRRSPRVAARARRGNQGQPIGQIETGQSSSNPFGTATPSGNKRGRGPSPSPSPPPSKKPKSGGPGGSVPGGPGGPGGPGPAGSGPGGPGGSGGSGPGGPGGPGQNVNTDALRWARHVLQRPLPVSRPQAYPAQPVVSNPPTNLMRRTHRIQALRNQIRFPHGQNEETLTQLLTWANWDVNRAATLFWESEILERAHRPTGRLMPSWNRRAVNVEQTRLNLLHDIQDGIRNRQVQVPEYLTTNAIMAMVLQRNNWDLHDASTNIAARRGRAQASGVGVFDDIVDGLTSMRTPPEGVPAQDRRLAEFVTLTSTNSVDAARRVLVRHDWDLALAIDEWVLRGGIPVQNSDGQRREWNPNRPRTVINAHFEYHEDEAPLPRHPNPSVEGGQSEGLTMEQPRRRNDIEAIHPRDYDAQESGGGRRGYVIDEDRQPANRGVPDESRLRIEYIRNGGYHIELFGRRDDGRSTRYYNFTEVADPQRREFDWDDRDHISDLNKWRAERFRTIAGENVRDETIPFNKYELAWLVEQEAMRVEEKFFEAAEQNRFDTHHTSPAAWDAAMRKFGDGDTYPLPMSQAEKEDLADRFNETFAGRTLYTKWRTVRKHLDDSAVWERVYKDMATVGVVPRPERSVGMLDQRRRRIRAHCKHFGLQFEKGDPGQSESDSDF</sequence>
<organism evidence="2 3">
    <name type="scientific">Exophiala spinifera</name>
    <dbReference type="NCBI Taxonomy" id="91928"/>
    <lineage>
        <taxon>Eukaryota</taxon>
        <taxon>Fungi</taxon>
        <taxon>Dikarya</taxon>
        <taxon>Ascomycota</taxon>
        <taxon>Pezizomycotina</taxon>
        <taxon>Eurotiomycetes</taxon>
        <taxon>Chaetothyriomycetidae</taxon>
        <taxon>Chaetothyriales</taxon>
        <taxon>Herpotrichiellaceae</taxon>
        <taxon>Exophiala</taxon>
    </lineage>
</organism>
<dbReference type="STRING" id="91928.A0A0D2C6I6"/>
<gene>
    <name evidence="2" type="ORF">PV08_03483</name>
</gene>
<evidence type="ECO:0000313" key="2">
    <source>
        <dbReference type="EMBL" id="KIW19189.1"/>
    </source>
</evidence>
<feature type="compositionally biased region" description="Pro residues" evidence="1">
    <location>
        <begin position="18"/>
        <end position="28"/>
    </location>
</feature>
<evidence type="ECO:0000313" key="3">
    <source>
        <dbReference type="Proteomes" id="UP000053328"/>
    </source>
</evidence>
<feature type="compositionally biased region" description="Basic and acidic residues" evidence="1">
    <location>
        <begin position="421"/>
        <end position="437"/>
    </location>
</feature>
<name>A0A0D2C6I6_9EURO</name>
<dbReference type="VEuPathDB" id="FungiDB:PV08_03483"/>
<protein>
    <submittedName>
        <fullName evidence="2">Uncharacterized protein</fullName>
    </submittedName>
</protein>
<dbReference type="Proteomes" id="UP000053328">
    <property type="component" value="Unassembled WGS sequence"/>
</dbReference>
<dbReference type="HOGENOM" id="CLU_018493_0_0_1"/>
<feature type="compositionally biased region" description="Acidic residues" evidence="1">
    <location>
        <begin position="1"/>
        <end position="12"/>
    </location>
</feature>
<dbReference type="Pfam" id="PF14555">
    <property type="entry name" value="UBA_4"/>
    <property type="match status" value="1"/>
</dbReference>
<dbReference type="OrthoDB" id="4147016at2759"/>
<feature type="compositionally biased region" description="Gly residues" evidence="1">
    <location>
        <begin position="88"/>
        <end position="129"/>
    </location>
</feature>
<proteinExistence type="predicted"/>
<dbReference type="Gene3D" id="1.10.8.10">
    <property type="entry name" value="DNA helicase RuvA subunit, C-terminal domain"/>
    <property type="match status" value="1"/>
</dbReference>
<reference evidence="2 3" key="1">
    <citation type="submission" date="2015-01" db="EMBL/GenBank/DDBJ databases">
        <title>The Genome Sequence of Exophiala spinifera CBS89968.</title>
        <authorList>
            <consortium name="The Broad Institute Genomics Platform"/>
            <person name="Cuomo C."/>
            <person name="de Hoog S."/>
            <person name="Gorbushina A."/>
            <person name="Stielow B."/>
            <person name="Teixiera M."/>
            <person name="Abouelleil A."/>
            <person name="Chapman S.B."/>
            <person name="Priest M."/>
            <person name="Young S.K."/>
            <person name="Wortman J."/>
            <person name="Nusbaum C."/>
            <person name="Birren B."/>
        </authorList>
    </citation>
    <scope>NUCLEOTIDE SEQUENCE [LARGE SCALE GENOMIC DNA]</scope>
    <source>
        <strain evidence="2 3">CBS 89968</strain>
    </source>
</reference>